<dbReference type="Proteomes" id="UP001165065">
    <property type="component" value="Unassembled WGS sequence"/>
</dbReference>
<dbReference type="Pfam" id="PF14497">
    <property type="entry name" value="GST_C_3"/>
    <property type="match status" value="1"/>
</dbReference>
<dbReference type="EMBL" id="BRYA01000054">
    <property type="protein sequence ID" value="GMI35430.1"/>
    <property type="molecule type" value="Genomic_DNA"/>
</dbReference>
<keyword evidence="4" id="KW-1185">Reference proteome</keyword>
<accession>A0A9W7L7B7</accession>
<dbReference type="PROSITE" id="PS50404">
    <property type="entry name" value="GST_NTER"/>
    <property type="match status" value="1"/>
</dbReference>
<dbReference type="InterPro" id="IPR004045">
    <property type="entry name" value="Glutathione_S-Trfase_N"/>
</dbReference>
<name>A0A9W7L7B7_9STRA</name>
<proteinExistence type="predicted"/>
<sequence length="292" mass="33540">MDTLPPYIEYTEYNKSLFSTKEGLFATRGHYRLRVRCEDSPPLYRFAYMPMRNRGEIIRLMLEEAQVPYEVEVFGFKDWEEGVKETTPQGKCPVLRDYDGQGNDLGQEGAITRFLAGELGLDGKDSMERAHIDSLYCLWFSTMRNNGVSHDGKEFSVASLVDANCSEREGRPTYQETFRLNELDKAGRSLLILDYFEEQLGKSEGPYLMGAQPCYLDFGLFYILFELSEPSNVPDFASKFDLPLLGEFVKAVEARPQINSYLKSARRMPRYQRDKSGLSLYTYVEGKWSPAL</sequence>
<dbReference type="InterPro" id="IPR010987">
    <property type="entry name" value="Glutathione-S-Trfase_C-like"/>
</dbReference>
<reference evidence="4" key="1">
    <citation type="journal article" date="2023" name="Commun. Biol.">
        <title>Genome analysis of Parmales, the sister group of diatoms, reveals the evolutionary specialization of diatoms from phago-mixotrophs to photoautotrophs.</title>
        <authorList>
            <person name="Ban H."/>
            <person name="Sato S."/>
            <person name="Yoshikawa S."/>
            <person name="Yamada K."/>
            <person name="Nakamura Y."/>
            <person name="Ichinomiya M."/>
            <person name="Sato N."/>
            <person name="Blanc-Mathieu R."/>
            <person name="Endo H."/>
            <person name="Kuwata A."/>
            <person name="Ogata H."/>
        </authorList>
    </citation>
    <scope>NUCLEOTIDE SEQUENCE [LARGE SCALE GENOMIC DNA]</scope>
</reference>
<dbReference type="SFLD" id="SFLDS00019">
    <property type="entry name" value="Glutathione_Transferase_(cytos"/>
    <property type="match status" value="1"/>
</dbReference>
<dbReference type="InterPro" id="IPR040079">
    <property type="entry name" value="Glutathione_S-Trfase"/>
</dbReference>
<dbReference type="PROSITE" id="PS50405">
    <property type="entry name" value="GST_CTER"/>
    <property type="match status" value="1"/>
</dbReference>
<feature type="domain" description="GST N-terminal" evidence="1">
    <location>
        <begin position="42"/>
        <end position="123"/>
    </location>
</feature>
<evidence type="ECO:0000259" key="2">
    <source>
        <dbReference type="PROSITE" id="PS50405"/>
    </source>
</evidence>
<evidence type="ECO:0000313" key="4">
    <source>
        <dbReference type="Proteomes" id="UP001165065"/>
    </source>
</evidence>
<dbReference type="SUPFAM" id="SSF47616">
    <property type="entry name" value="GST C-terminal domain-like"/>
    <property type="match status" value="1"/>
</dbReference>
<dbReference type="OrthoDB" id="422574at2759"/>
<dbReference type="GO" id="GO:0004364">
    <property type="term" value="F:glutathione transferase activity"/>
    <property type="evidence" value="ECO:0007669"/>
    <property type="project" value="TreeGrafter"/>
</dbReference>
<dbReference type="AlphaFoldDB" id="A0A9W7L7B7"/>
<dbReference type="InterPro" id="IPR004046">
    <property type="entry name" value="GST_C"/>
</dbReference>
<comment type="caution">
    <text evidence="3">The sequence shown here is derived from an EMBL/GenBank/DDBJ whole genome shotgun (WGS) entry which is preliminary data.</text>
</comment>
<dbReference type="Gene3D" id="3.40.30.10">
    <property type="entry name" value="Glutaredoxin"/>
    <property type="match status" value="1"/>
</dbReference>
<organism evidence="3 4">
    <name type="scientific">Triparma columacea</name>
    <dbReference type="NCBI Taxonomy" id="722753"/>
    <lineage>
        <taxon>Eukaryota</taxon>
        <taxon>Sar</taxon>
        <taxon>Stramenopiles</taxon>
        <taxon>Ochrophyta</taxon>
        <taxon>Bolidophyceae</taxon>
        <taxon>Parmales</taxon>
        <taxon>Triparmaceae</taxon>
        <taxon>Triparma</taxon>
    </lineage>
</organism>
<protein>
    <recommendedName>
        <fullName evidence="5">Glutathione S-transferase</fullName>
    </recommendedName>
</protein>
<gene>
    <name evidence="3" type="ORF">TrCOL_g6364</name>
</gene>
<evidence type="ECO:0008006" key="5">
    <source>
        <dbReference type="Google" id="ProtNLM"/>
    </source>
</evidence>
<dbReference type="Pfam" id="PF13409">
    <property type="entry name" value="GST_N_2"/>
    <property type="match status" value="1"/>
</dbReference>
<dbReference type="InterPro" id="IPR050213">
    <property type="entry name" value="GST_superfamily"/>
</dbReference>
<dbReference type="PANTHER" id="PTHR11571">
    <property type="entry name" value="GLUTATHIONE S-TRANSFERASE"/>
    <property type="match status" value="1"/>
</dbReference>
<feature type="domain" description="GST C-terminal" evidence="2">
    <location>
        <begin position="125"/>
        <end position="271"/>
    </location>
</feature>
<dbReference type="SUPFAM" id="SSF52833">
    <property type="entry name" value="Thioredoxin-like"/>
    <property type="match status" value="1"/>
</dbReference>
<dbReference type="InterPro" id="IPR036282">
    <property type="entry name" value="Glutathione-S-Trfase_C_sf"/>
</dbReference>
<evidence type="ECO:0000313" key="3">
    <source>
        <dbReference type="EMBL" id="GMI35430.1"/>
    </source>
</evidence>
<dbReference type="CDD" id="cd03039">
    <property type="entry name" value="GST_N_Sigma_like"/>
    <property type="match status" value="1"/>
</dbReference>
<dbReference type="InterPro" id="IPR036249">
    <property type="entry name" value="Thioredoxin-like_sf"/>
</dbReference>
<evidence type="ECO:0000259" key="1">
    <source>
        <dbReference type="PROSITE" id="PS50404"/>
    </source>
</evidence>
<dbReference type="GO" id="GO:0006749">
    <property type="term" value="P:glutathione metabolic process"/>
    <property type="evidence" value="ECO:0007669"/>
    <property type="project" value="TreeGrafter"/>
</dbReference>
<dbReference type="Gene3D" id="1.20.1050.10">
    <property type="match status" value="1"/>
</dbReference>